<evidence type="ECO:0000313" key="3">
    <source>
        <dbReference type="Proteomes" id="UP000006352"/>
    </source>
</evidence>
<name>J4G201_9APHY</name>
<organism evidence="2 3">
    <name type="scientific">Fibroporia radiculosa</name>
    <dbReference type="NCBI Taxonomy" id="599839"/>
    <lineage>
        <taxon>Eukaryota</taxon>
        <taxon>Fungi</taxon>
        <taxon>Dikarya</taxon>
        <taxon>Basidiomycota</taxon>
        <taxon>Agaricomycotina</taxon>
        <taxon>Agaricomycetes</taxon>
        <taxon>Polyporales</taxon>
        <taxon>Fibroporiaceae</taxon>
        <taxon>Fibroporia</taxon>
    </lineage>
</organism>
<dbReference type="RefSeq" id="XP_012179856.1">
    <property type="nucleotide sequence ID" value="XM_012324466.1"/>
</dbReference>
<dbReference type="HOGENOM" id="CLU_507172_0_0_1"/>
<protein>
    <submittedName>
        <fullName evidence="2">Uncharacterized protein</fullName>
    </submittedName>
</protein>
<dbReference type="OrthoDB" id="3059771at2759"/>
<feature type="compositionally biased region" description="Basic and acidic residues" evidence="1">
    <location>
        <begin position="125"/>
        <end position="142"/>
    </location>
</feature>
<proteinExistence type="predicted"/>
<feature type="compositionally biased region" description="Basic and acidic residues" evidence="1">
    <location>
        <begin position="26"/>
        <end position="39"/>
    </location>
</feature>
<feature type="compositionally biased region" description="Pro residues" evidence="1">
    <location>
        <begin position="104"/>
        <end position="116"/>
    </location>
</feature>
<accession>J4G201</accession>
<reference evidence="2 3" key="1">
    <citation type="journal article" date="2012" name="Appl. Environ. Microbiol.">
        <title>Short-read sequencing for genomic analysis of the brown rot fungus Fibroporia radiculosa.</title>
        <authorList>
            <person name="Tang J.D."/>
            <person name="Perkins A.D."/>
            <person name="Sonstegard T.S."/>
            <person name="Schroeder S.G."/>
            <person name="Burgess S.C."/>
            <person name="Diehl S.V."/>
        </authorList>
    </citation>
    <scope>NUCLEOTIDE SEQUENCE [LARGE SCALE GENOMIC DNA]</scope>
    <source>
        <strain evidence="2 3">TFFH 294</strain>
    </source>
</reference>
<dbReference type="Proteomes" id="UP000006352">
    <property type="component" value="Unassembled WGS sequence"/>
</dbReference>
<sequence>MDSRNVSMGQKLRTLIAPKPKLPSRNPERRRHDLQESSGDKSGQSTNLDDVRSGRPRHRLTSESTESVATIREPRRRTTSQDSVRTVKGVLAAPPRTRKVSGACPPPPSLVKPPAPVLGVTATHNHGESSKSERVKEKRKAAALDFEPSAQEPEKPARKTKGLKRARKYRDLSAYGQEAAVEFPTSESSVSVLEVEEDLSEEWAKGRLSRRLSDNDEDIIRSIVSSIVEDAEINGEAVEGQDGSCLFDIGNLQEIPGLDEDTEDKGKQSCRSSWLDAGTSSLSSCRFNVAIKPKDRHCTMWDIDFDDVYAWSGVIYITDNKPYAGPPRESPIHDLDIEWWMVDASYASEPDMRPDYSTAFAGQMLAPSQLVERFDPSLGICTDLGWVYLPSNLSNTGAGGSWALRFWVPVPMAIFRGRECCKFQVQARIDFGTWGSTYAIVQSPVEDITMEQLVTEKEMGKQAGRLRS</sequence>
<evidence type="ECO:0000256" key="1">
    <source>
        <dbReference type="SAM" id="MobiDB-lite"/>
    </source>
</evidence>
<dbReference type="InParanoid" id="J4G201"/>
<feature type="region of interest" description="Disordered" evidence="1">
    <location>
        <begin position="1"/>
        <end position="165"/>
    </location>
</feature>
<gene>
    <name evidence="2" type="ORF">FIBRA_02607</name>
</gene>
<evidence type="ECO:0000313" key="2">
    <source>
        <dbReference type="EMBL" id="CCM00573.1"/>
    </source>
</evidence>
<dbReference type="AlphaFoldDB" id="J4G201"/>
<dbReference type="GeneID" id="24095484"/>
<dbReference type="EMBL" id="HE796990">
    <property type="protein sequence ID" value="CCM00573.1"/>
    <property type="molecule type" value="Genomic_DNA"/>
</dbReference>
<keyword evidence="3" id="KW-1185">Reference proteome</keyword>